<proteinExistence type="predicted"/>
<comment type="caution">
    <text evidence="1">The sequence shown here is derived from an EMBL/GenBank/DDBJ whole genome shotgun (WGS) entry which is preliminary data.</text>
</comment>
<evidence type="ECO:0000313" key="2">
    <source>
        <dbReference type="Proteomes" id="UP001501237"/>
    </source>
</evidence>
<gene>
    <name evidence="1" type="ORF">GCM10010468_70430</name>
</gene>
<keyword evidence="2" id="KW-1185">Reference proteome</keyword>
<dbReference type="EMBL" id="BAAAUV010000029">
    <property type="protein sequence ID" value="GAA3236248.1"/>
    <property type="molecule type" value="Genomic_DNA"/>
</dbReference>
<organism evidence="1 2">
    <name type="scientific">Actinocorallia longicatena</name>
    <dbReference type="NCBI Taxonomy" id="111803"/>
    <lineage>
        <taxon>Bacteria</taxon>
        <taxon>Bacillati</taxon>
        <taxon>Actinomycetota</taxon>
        <taxon>Actinomycetes</taxon>
        <taxon>Streptosporangiales</taxon>
        <taxon>Thermomonosporaceae</taxon>
        <taxon>Actinocorallia</taxon>
    </lineage>
</organism>
<dbReference type="RefSeq" id="WP_344837269.1">
    <property type="nucleotide sequence ID" value="NZ_BAAAUV010000029.1"/>
</dbReference>
<dbReference type="Gene3D" id="3.40.50.300">
    <property type="entry name" value="P-loop containing nucleotide triphosphate hydrolases"/>
    <property type="match status" value="1"/>
</dbReference>
<evidence type="ECO:0000313" key="1">
    <source>
        <dbReference type="EMBL" id="GAA3236248.1"/>
    </source>
</evidence>
<dbReference type="InterPro" id="IPR027417">
    <property type="entry name" value="P-loop_NTPase"/>
</dbReference>
<dbReference type="Proteomes" id="UP001501237">
    <property type="component" value="Unassembled WGS sequence"/>
</dbReference>
<dbReference type="SUPFAM" id="SSF52540">
    <property type="entry name" value="P-loop containing nucleoside triphosphate hydrolases"/>
    <property type="match status" value="1"/>
</dbReference>
<protein>
    <submittedName>
        <fullName evidence="1">AAA family ATPase</fullName>
    </submittedName>
</protein>
<name>A0ABP6QJR4_9ACTN</name>
<dbReference type="Pfam" id="PF13671">
    <property type="entry name" value="AAA_33"/>
    <property type="match status" value="1"/>
</dbReference>
<accession>A0ABP6QJR4</accession>
<sequence>MTSAEPDRELIYPAGSLVLLAGLPGAGKSTLLRRLYGLDDEETAPVAAGGALVIDSKQSRNWWAQYLGALPRRARIPFVYSTHVWRIGRSLTRGEAVVAHTRGTWPHLLYGFAWLARRLGTGLHLILLDVPPQTALDGQHARGRILTSRAFAWHVRRWAKLIVRARTGSMRPATTVTVLNRADADKIRTIRFQNSQPRARLPHQ</sequence>
<reference evidence="2" key="1">
    <citation type="journal article" date="2019" name="Int. J. Syst. Evol. Microbiol.">
        <title>The Global Catalogue of Microorganisms (GCM) 10K type strain sequencing project: providing services to taxonomists for standard genome sequencing and annotation.</title>
        <authorList>
            <consortium name="The Broad Institute Genomics Platform"/>
            <consortium name="The Broad Institute Genome Sequencing Center for Infectious Disease"/>
            <person name="Wu L."/>
            <person name="Ma J."/>
        </authorList>
    </citation>
    <scope>NUCLEOTIDE SEQUENCE [LARGE SCALE GENOMIC DNA]</scope>
    <source>
        <strain evidence="2">JCM 9377</strain>
    </source>
</reference>